<evidence type="ECO:0000259" key="2">
    <source>
        <dbReference type="Pfam" id="PF01266"/>
    </source>
</evidence>
<organism evidence="3 4">
    <name type="scientific">Roseateles chitinivorans</name>
    <dbReference type="NCBI Taxonomy" id="2917965"/>
    <lineage>
        <taxon>Bacteria</taxon>
        <taxon>Pseudomonadati</taxon>
        <taxon>Pseudomonadota</taxon>
        <taxon>Betaproteobacteria</taxon>
        <taxon>Burkholderiales</taxon>
        <taxon>Sphaerotilaceae</taxon>
        <taxon>Roseateles</taxon>
    </lineage>
</organism>
<evidence type="ECO:0000313" key="4">
    <source>
        <dbReference type="Proteomes" id="UP000231501"/>
    </source>
</evidence>
<dbReference type="InterPro" id="IPR036188">
    <property type="entry name" value="FAD/NAD-bd_sf"/>
</dbReference>
<gene>
    <name evidence="3" type="ORF">CS062_16850</name>
</gene>
<dbReference type="AlphaFoldDB" id="A0A2G9C6F3"/>
<protein>
    <recommendedName>
        <fullName evidence="2">FAD dependent oxidoreductase domain-containing protein</fullName>
    </recommendedName>
</protein>
<reference evidence="3 4" key="1">
    <citation type="submission" date="2017-11" db="EMBL/GenBank/DDBJ databases">
        <title>Draft genome sequence of Mitsuaria sp. HWN-4.</title>
        <authorList>
            <person name="Gundlapally S.R."/>
        </authorList>
    </citation>
    <scope>NUCLEOTIDE SEQUENCE [LARGE SCALE GENOMIC DNA]</scope>
    <source>
        <strain evidence="3 4">HWN-4</strain>
    </source>
</reference>
<evidence type="ECO:0000256" key="1">
    <source>
        <dbReference type="ARBA" id="ARBA00023002"/>
    </source>
</evidence>
<dbReference type="SUPFAM" id="SSF51971">
    <property type="entry name" value="Nucleotide-binding domain"/>
    <property type="match status" value="1"/>
</dbReference>
<dbReference type="InterPro" id="IPR006076">
    <property type="entry name" value="FAD-dep_OxRdtase"/>
</dbReference>
<proteinExistence type="predicted"/>
<accession>A0A2G9C6F3</accession>
<dbReference type="EMBL" id="PEOG01000048">
    <property type="protein sequence ID" value="PIM52006.1"/>
    <property type="molecule type" value="Genomic_DNA"/>
</dbReference>
<name>A0A2G9C6F3_9BURK</name>
<keyword evidence="4" id="KW-1185">Reference proteome</keyword>
<dbReference type="GO" id="GO:0016491">
    <property type="term" value="F:oxidoreductase activity"/>
    <property type="evidence" value="ECO:0007669"/>
    <property type="project" value="UniProtKB-KW"/>
</dbReference>
<evidence type="ECO:0000313" key="3">
    <source>
        <dbReference type="EMBL" id="PIM52006.1"/>
    </source>
</evidence>
<dbReference type="Proteomes" id="UP000231501">
    <property type="component" value="Unassembled WGS sequence"/>
</dbReference>
<comment type="caution">
    <text evidence="3">The sequence shown here is derived from an EMBL/GenBank/DDBJ whole genome shotgun (WGS) entry which is preliminary data.</text>
</comment>
<dbReference type="Gene3D" id="3.50.50.60">
    <property type="entry name" value="FAD/NAD(P)-binding domain"/>
    <property type="match status" value="1"/>
</dbReference>
<keyword evidence="1" id="KW-0560">Oxidoreductase</keyword>
<sequence>MLAPGLRGWLLPREGLIAPIPAMAALHAGAEGARWHWARAVDQVLPGELHFADGGRWSGDWAVDARGLGARPPLPLRGVRGEIITLSLAGHGLRRPLRLLHPRHRVYLVPRSDSEIVVGASEIESEDRSPVSLRSAVELMAAAQSVLPSLSEARILRLDRHLRPALPDNLPFVHHEPGLLRLNGLYRHGWLLAPALVERLLGDAGLATLAEPADLEMSP</sequence>
<feature type="domain" description="FAD dependent oxidoreductase" evidence="2">
    <location>
        <begin position="7"/>
        <end position="196"/>
    </location>
</feature>
<dbReference type="Gene3D" id="3.30.9.10">
    <property type="entry name" value="D-Amino Acid Oxidase, subunit A, domain 2"/>
    <property type="match status" value="1"/>
</dbReference>
<dbReference type="Pfam" id="PF01266">
    <property type="entry name" value="DAO"/>
    <property type="match status" value="1"/>
</dbReference>
<dbReference type="SUPFAM" id="SSF54373">
    <property type="entry name" value="FAD-linked reductases, C-terminal domain"/>
    <property type="match status" value="1"/>
</dbReference>